<sequence>MLQTKPWKLPFIFFSNTHLRMLFNSLIAATLSLLLNIYKNCIWERRFTGEFICAMSAGFIVDWLFRLNIPLAVG</sequence>
<evidence type="ECO:0000313" key="3">
    <source>
        <dbReference type="EMBL" id="KOC95059.1"/>
    </source>
</evidence>
<reference evidence="4 5" key="1">
    <citation type="journal article" date="2015" name="Int. J. Syst. Evol. Microbiol.">
        <title>Erwinia iniecta sp. nov., isolated from Russian wheat aphids (Diuraphis noxia).</title>
        <authorList>
            <person name="Campillo T."/>
            <person name="Luna E."/>
            <person name="Portier P."/>
            <person name="Fischer-Le Saux M."/>
            <person name="Lapitan N."/>
            <person name="Tisserat N.A."/>
            <person name="Leach J.E."/>
        </authorList>
    </citation>
    <scope>NUCLEOTIDE SEQUENCE [LARGE SCALE GENOMIC DNA]</scope>
    <source>
        <strain evidence="2 5">B120</strain>
        <strain evidence="3 4">B149</strain>
    </source>
</reference>
<dbReference type="Proteomes" id="UP000036851">
    <property type="component" value="Unassembled WGS sequence"/>
</dbReference>
<organism evidence="2 5">
    <name type="scientific">Winslowiella iniecta</name>
    <dbReference type="NCBI Taxonomy" id="1560201"/>
    <lineage>
        <taxon>Bacteria</taxon>
        <taxon>Pseudomonadati</taxon>
        <taxon>Pseudomonadota</taxon>
        <taxon>Gammaproteobacteria</taxon>
        <taxon>Enterobacterales</taxon>
        <taxon>Erwiniaceae</taxon>
        <taxon>Winslowiella</taxon>
    </lineage>
</organism>
<dbReference type="AlphaFoldDB" id="A0A0L7T8X2"/>
<protein>
    <submittedName>
        <fullName evidence="2">Uncharacterized protein</fullName>
    </submittedName>
</protein>
<dbReference type="EMBL" id="JRXF01000002">
    <property type="protein sequence ID" value="KOC95059.1"/>
    <property type="molecule type" value="Genomic_DNA"/>
</dbReference>
<accession>A0A0L7T8X2</accession>
<keyword evidence="1" id="KW-0472">Membrane</keyword>
<comment type="caution">
    <text evidence="2">The sequence shown here is derived from an EMBL/GenBank/DDBJ whole genome shotgun (WGS) entry which is preliminary data.</text>
</comment>
<evidence type="ECO:0000313" key="4">
    <source>
        <dbReference type="Proteomes" id="UP000036851"/>
    </source>
</evidence>
<evidence type="ECO:0000256" key="1">
    <source>
        <dbReference type="SAM" id="Phobius"/>
    </source>
</evidence>
<gene>
    <name evidence="2" type="ORF">NG42_03360</name>
    <name evidence="3" type="ORF">NG43_02365</name>
</gene>
<proteinExistence type="predicted"/>
<evidence type="ECO:0000313" key="5">
    <source>
        <dbReference type="Proteomes" id="UP000037088"/>
    </source>
</evidence>
<keyword evidence="1" id="KW-1133">Transmembrane helix</keyword>
<keyword evidence="5" id="KW-1185">Reference proteome</keyword>
<dbReference type="PATRIC" id="fig|1560201.3.peg.719"/>
<name>A0A0L7T8X2_9GAMM</name>
<dbReference type="EMBL" id="JRXE01000004">
    <property type="protein sequence ID" value="KOC91815.1"/>
    <property type="molecule type" value="Genomic_DNA"/>
</dbReference>
<dbReference type="Proteomes" id="UP000037088">
    <property type="component" value="Unassembled WGS sequence"/>
</dbReference>
<evidence type="ECO:0000313" key="2">
    <source>
        <dbReference type="EMBL" id="KOC91815.1"/>
    </source>
</evidence>
<dbReference type="STRING" id="1560201.NG42_03360"/>
<feature type="transmembrane region" description="Helical" evidence="1">
    <location>
        <begin position="20"/>
        <end position="38"/>
    </location>
</feature>
<keyword evidence="1" id="KW-0812">Transmembrane</keyword>